<dbReference type="Proteomes" id="UP000249808">
    <property type="component" value="Unassembled WGS sequence"/>
</dbReference>
<evidence type="ECO:0000256" key="1">
    <source>
        <dbReference type="ARBA" id="ARBA00022729"/>
    </source>
</evidence>
<dbReference type="Gene3D" id="3.10.350.10">
    <property type="entry name" value="LysM domain"/>
    <property type="match status" value="3"/>
</dbReference>
<evidence type="ECO:0000256" key="2">
    <source>
        <dbReference type="ARBA" id="ARBA00022801"/>
    </source>
</evidence>
<dbReference type="SMART" id="SM00257">
    <property type="entry name" value="LysM"/>
    <property type="match status" value="3"/>
</dbReference>
<dbReference type="InterPro" id="IPR036779">
    <property type="entry name" value="LysM_dom_sf"/>
</dbReference>
<reference evidence="7 8" key="1">
    <citation type="journal article" date="2018" name="Front. Microbiol.">
        <title>Description and Comparative Genomics of Macrococcus caseolyticus subsp. hominis subsp. nov., Macrococcus goetzii sp. nov., Macrococcus epidermidis sp. nov., and Macrococcus bohemicus sp. nov., Novel Macrococci From Human Clinical Material With Virulence Potential and Suspected Uptake of Foreign DNA by Natural Transformation.</title>
        <authorList>
            <person name="Maslanova I."/>
            <person name="Wertheimer Z."/>
            <person name="Sedlacek I."/>
            <person name="Svec P."/>
            <person name="Indrakova A."/>
            <person name="Kovarovic V."/>
            <person name="Schumann P."/>
            <person name="Sproer C."/>
            <person name="Kralova S."/>
            <person name="Sedo O."/>
            <person name="Kristofova L."/>
            <person name="Vrbovska V."/>
            <person name="Fuzik T."/>
            <person name="Petras P."/>
            <person name="Zdrahal Z."/>
            <person name="Ruzickova V."/>
            <person name="Doskar J."/>
            <person name="Pantucek R."/>
        </authorList>
    </citation>
    <scope>NUCLEOTIDE SEQUENCE [LARGE SCALE GENOMIC DNA]</scope>
    <source>
        <strain evidence="7 8">01/688</strain>
    </source>
</reference>
<keyword evidence="8" id="KW-1185">Reference proteome</keyword>
<evidence type="ECO:0000313" key="8">
    <source>
        <dbReference type="Proteomes" id="UP000249808"/>
    </source>
</evidence>
<keyword evidence="3" id="KW-0961">Cell wall biogenesis/degradation</keyword>
<evidence type="ECO:0000259" key="5">
    <source>
        <dbReference type="PROSITE" id="PS50911"/>
    </source>
</evidence>
<keyword evidence="1 4" id="KW-0732">Signal</keyword>
<organism evidence="7 8">
    <name type="scientific">Macrococcus epidermidis</name>
    <dbReference type="NCBI Taxonomy" id="1902580"/>
    <lineage>
        <taxon>Bacteria</taxon>
        <taxon>Bacillati</taxon>
        <taxon>Bacillota</taxon>
        <taxon>Bacilli</taxon>
        <taxon>Bacillales</taxon>
        <taxon>Staphylococcaceae</taxon>
        <taxon>Macrococcus</taxon>
    </lineage>
</organism>
<keyword evidence="2" id="KW-0378">Hydrolase</keyword>
<dbReference type="Pfam" id="PF01476">
    <property type="entry name" value="LysM"/>
    <property type="match status" value="3"/>
</dbReference>
<name>A0A327ZS72_9STAP</name>
<proteinExistence type="predicted"/>
<feature type="domain" description="LysM" evidence="6">
    <location>
        <begin position="26"/>
        <end position="69"/>
    </location>
</feature>
<dbReference type="AlphaFoldDB" id="A0A327ZS72"/>
<dbReference type="InterPro" id="IPR007921">
    <property type="entry name" value="CHAP_dom"/>
</dbReference>
<feature type="domain" description="LysM" evidence="6">
    <location>
        <begin position="162"/>
        <end position="205"/>
    </location>
</feature>
<feature type="signal peptide" evidence="4">
    <location>
        <begin position="1"/>
        <end position="25"/>
    </location>
</feature>
<comment type="caution">
    <text evidence="7">The sequence shown here is derived from an EMBL/GenBank/DDBJ whole genome shotgun (WGS) entry which is preliminary data.</text>
</comment>
<feature type="chain" id="PRO_5016413188" evidence="4">
    <location>
        <begin position="26"/>
        <end position="348"/>
    </location>
</feature>
<feature type="domain" description="Peptidase C51" evidence="5">
    <location>
        <begin position="224"/>
        <end position="348"/>
    </location>
</feature>
<dbReference type="PANTHER" id="PTHR33734">
    <property type="entry name" value="LYSM DOMAIN-CONTAINING GPI-ANCHORED PROTEIN 2"/>
    <property type="match status" value="1"/>
</dbReference>
<dbReference type="GO" id="GO:0008932">
    <property type="term" value="F:lytic endotransglycosylase activity"/>
    <property type="evidence" value="ECO:0007669"/>
    <property type="project" value="TreeGrafter"/>
</dbReference>
<dbReference type="SUPFAM" id="SSF54106">
    <property type="entry name" value="LysM domain"/>
    <property type="match status" value="3"/>
</dbReference>
<evidence type="ECO:0000256" key="4">
    <source>
        <dbReference type="SAM" id="SignalP"/>
    </source>
</evidence>
<dbReference type="CDD" id="cd00118">
    <property type="entry name" value="LysM"/>
    <property type="match status" value="3"/>
</dbReference>
<dbReference type="PANTHER" id="PTHR33734:SF22">
    <property type="entry name" value="MEMBRANE-BOUND LYTIC MUREIN TRANSGLYCOSYLASE D"/>
    <property type="match status" value="1"/>
</dbReference>
<dbReference type="InterPro" id="IPR018392">
    <property type="entry name" value="LysM"/>
</dbReference>
<evidence type="ECO:0000259" key="6">
    <source>
        <dbReference type="PROSITE" id="PS51782"/>
    </source>
</evidence>
<accession>A0A327ZS72</accession>
<gene>
    <name evidence="7" type="ORF">BHU61_11940</name>
</gene>
<sequence>MKKKLIFAATTASAAVVTYSHQAEAAEHKVQPGESLWSIANQYNTSIDQLKSLNQLSSNLIFPYQTLKVSGEVTRTNTTNTSTNVSRPQSTTSTGNTHIVQAGESLSIIAAKYNTSVAQIMKLNNLSGYLIFPNQKLKVTGTVSTTIPVTTTSTNSGTTGAKTHIVKPGDYLAKIAAQYGVSIQSIKQWNNLSSNIIYSNQKLIVSGNAVAATIPSSGVQKAPTKVVTAPVVTKSPVFAHANLYDYGQCTWYVFNKRAAIGKGISTYWWNASNWASAARKDGYTVNNIPEVGALATTTDGPLGHVAFVERVNADGTIMVSETNYLTPSGVVGYRTLTLAQMSRYQFIH</sequence>
<dbReference type="EMBL" id="PZJH01000008">
    <property type="protein sequence ID" value="RAK43878.1"/>
    <property type="molecule type" value="Genomic_DNA"/>
</dbReference>
<evidence type="ECO:0000256" key="3">
    <source>
        <dbReference type="ARBA" id="ARBA00023316"/>
    </source>
</evidence>
<evidence type="ECO:0000313" key="7">
    <source>
        <dbReference type="EMBL" id="RAK43878.1"/>
    </source>
</evidence>
<dbReference type="GO" id="GO:0071555">
    <property type="term" value="P:cell wall organization"/>
    <property type="evidence" value="ECO:0007669"/>
    <property type="project" value="UniProtKB-KW"/>
</dbReference>
<dbReference type="Pfam" id="PF05257">
    <property type="entry name" value="CHAP"/>
    <property type="match status" value="1"/>
</dbReference>
<dbReference type="GO" id="GO:0016787">
    <property type="term" value="F:hydrolase activity"/>
    <property type="evidence" value="ECO:0007669"/>
    <property type="project" value="UniProtKB-KW"/>
</dbReference>
<dbReference type="InterPro" id="IPR038765">
    <property type="entry name" value="Papain-like_cys_pep_sf"/>
</dbReference>
<feature type="domain" description="LysM" evidence="6">
    <location>
        <begin position="96"/>
        <end position="139"/>
    </location>
</feature>
<dbReference type="PROSITE" id="PS50911">
    <property type="entry name" value="CHAP"/>
    <property type="match status" value="1"/>
</dbReference>
<protein>
    <submittedName>
        <fullName evidence="7">N-acetylmuramoyl-L-alanine amidase</fullName>
    </submittedName>
</protein>
<dbReference type="SUPFAM" id="SSF54001">
    <property type="entry name" value="Cysteine proteinases"/>
    <property type="match status" value="1"/>
</dbReference>
<dbReference type="RefSeq" id="WP_111717164.1">
    <property type="nucleotide sequence ID" value="NZ_JBHSSR010000005.1"/>
</dbReference>
<dbReference type="Gene3D" id="3.90.1720.10">
    <property type="entry name" value="endopeptidase domain like (from Nostoc punctiforme)"/>
    <property type="match status" value="1"/>
</dbReference>
<dbReference type="PROSITE" id="PS51782">
    <property type="entry name" value="LYSM"/>
    <property type="match status" value="3"/>
</dbReference>